<organism evidence="1">
    <name type="scientific">Arundo donax</name>
    <name type="common">Giant reed</name>
    <name type="synonym">Donax arundinaceus</name>
    <dbReference type="NCBI Taxonomy" id="35708"/>
    <lineage>
        <taxon>Eukaryota</taxon>
        <taxon>Viridiplantae</taxon>
        <taxon>Streptophyta</taxon>
        <taxon>Embryophyta</taxon>
        <taxon>Tracheophyta</taxon>
        <taxon>Spermatophyta</taxon>
        <taxon>Magnoliopsida</taxon>
        <taxon>Liliopsida</taxon>
        <taxon>Poales</taxon>
        <taxon>Poaceae</taxon>
        <taxon>PACMAD clade</taxon>
        <taxon>Arundinoideae</taxon>
        <taxon>Arundineae</taxon>
        <taxon>Arundo</taxon>
    </lineage>
</organism>
<accession>A0A0A9FQ73</accession>
<evidence type="ECO:0000313" key="1">
    <source>
        <dbReference type="EMBL" id="JAE14447.1"/>
    </source>
</evidence>
<reference evidence="1" key="1">
    <citation type="submission" date="2014-09" db="EMBL/GenBank/DDBJ databases">
        <authorList>
            <person name="Magalhaes I.L.F."/>
            <person name="Oliveira U."/>
            <person name="Santos F.R."/>
            <person name="Vidigal T.H.D.A."/>
            <person name="Brescovit A.D."/>
            <person name="Santos A.J."/>
        </authorList>
    </citation>
    <scope>NUCLEOTIDE SEQUENCE</scope>
    <source>
        <tissue evidence="1">Shoot tissue taken approximately 20 cm above the soil surface</tissue>
    </source>
</reference>
<dbReference type="AlphaFoldDB" id="A0A0A9FQ73"/>
<dbReference type="EMBL" id="GBRH01183449">
    <property type="protein sequence ID" value="JAE14447.1"/>
    <property type="molecule type" value="Transcribed_RNA"/>
</dbReference>
<reference evidence="1" key="2">
    <citation type="journal article" date="2015" name="Data Brief">
        <title>Shoot transcriptome of the giant reed, Arundo donax.</title>
        <authorList>
            <person name="Barrero R.A."/>
            <person name="Guerrero F.D."/>
            <person name="Moolhuijzen P."/>
            <person name="Goolsby J.A."/>
            <person name="Tidwell J."/>
            <person name="Bellgard S.E."/>
            <person name="Bellgard M.I."/>
        </authorList>
    </citation>
    <scope>NUCLEOTIDE SEQUENCE</scope>
    <source>
        <tissue evidence="1">Shoot tissue taken approximately 20 cm above the soil surface</tissue>
    </source>
</reference>
<proteinExistence type="predicted"/>
<protein>
    <submittedName>
        <fullName evidence="1">Uncharacterized protein</fullName>
    </submittedName>
</protein>
<name>A0A0A9FQ73_ARUDO</name>
<sequence>MQTFCPPPVIPHRIIITSHPCLAVSSHHLTCHVKKKTGQEIR</sequence>